<dbReference type="PANTHER" id="PTHR10434">
    <property type="entry name" value="1-ACYL-SN-GLYCEROL-3-PHOSPHATE ACYLTRANSFERASE"/>
    <property type="match status" value="1"/>
</dbReference>
<gene>
    <name evidence="7" type="ORF">LA66_02105</name>
</gene>
<dbReference type="EMBL" id="JRFJ01000001">
    <property type="protein sequence ID" value="KHJ55478.1"/>
    <property type="molecule type" value="Genomic_DNA"/>
</dbReference>
<protein>
    <submittedName>
        <fullName evidence="7">Acyl-phosphate glycerol 3-phosphate acyltransferase</fullName>
    </submittedName>
</protein>
<evidence type="ECO:0000256" key="5">
    <source>
        <dbReference type="ARBA" id="ARBA00023315"/>
    </source>
</evidence>
<accession>A0A0B1Q3P3</accession>
<feature type="domain" description="Phospholipid/glycerol acyltransferase" evidence="6">
    <location>
        <begin position="67"/>
        <end position="186"/>
    </location>
</feature>
<dbReference type="GO" id="GO:0003841">
    <property type="term" value="F:1-acylglycerol-3-phosphate O-acyltransferase activity"/>
    <property type="evidence" value="ECO:0007669"/>
    <property type="project" value="TreeGrafter"/>
</dbReference>
<dbReference type="SUPFAM" id="SSF69593">
    <property type="entry name" value="Glycerol-3-phosphate (1)-acyltransferase"/>
    <property type="match status" value="1"/>
</dbReference>
<keyword evidence="3 7" id="KW-0808">Transferase</keyword>
<evidence type="ECO:0000256" key="2">
    <source>
        <dbReference type="ARBA" id="ARBA00022516"/>
    </source>
</evidence>
<evidence type="ECO:0000256" key="3">
    <source>
        <dbReference type="ARBA" id="ARBA00022679"/>
    </source>
</evidence>
<dbReference type="AlphaFoldDB" id="A0A0B1Q3P3"/>
<comment type="pathway">
    <text evidence="1">Lipid metabolism.</text>
</comment>
<dbReference type="InterPro" id="IPR002123">
    <property type="entry name" value="Plipid/glycerol_acylTrfase"/>
</dbReference>
<evidence type="ECO:0000313" key="7">
    <source>
        <dbReference type="EMBL" id="KHJ55478.1"/>
    </source>
</evidence>
<evidence type="ECO:0000256" key="1">
    <source>
        <dbReference type="ARBA" id="ARBA00005189"/>
    </source>
</evidence>
<dbReference type="PANTHER" id="PTHR10434:SF64">
    <property type="entry name" value="1-ACYL-SN-GLYCEROL-3-PHOSPHATE ACYLTRANSFERASE-RELATED"/>
    <property type="match status" value="1"/>
</dbReference>
<reference evidence="7 8" key="1">
    <citation type="submission" date="2014-09" db="EMBL/GenBank/DDBJ databases">
        <title>Isolation and characterization of Aurantimonas altamirensis ON-56566 from clinical sample following a dog bite.</title>
        <authorList>
            <person name="Eshaghi A."/>
            <person name="Li A."/>
            <person name="Shahinas D."/>
            <person name="Bahn P."/>
            <person name="Kus J.V."/>
            <person name="Patel S.N."/>
        </authorList>
    </citation>
    <scope>NUCLEOTIDE SEQUENCE [LARGE SCALE GENOMIC DNA]</scope>
    <source>
        <strain evidence="7 8">ON-56566</strain>
    </source>
</reference>
<dbReference type="OrthoDB" id="9806880at2"/>
<evidence type="ECO:0000256" key="4">
    <source>
        <dbReference type="ARBA" id="ARBA00023098"/>
    </source>
</evidence>
<keyword evidence="2" id="KW-0444">Lipid biosynthesis</keyword>
<proteinExistence type="predicted"/>
<keyword evidence="4" id="KW-0443">Lipid metabolism</keyword>
<keyword evidence="5 7" id="KW-0012">Acyltransferase</keyword>
<comment type="caution">
    <text evidence="7">The sequence shown here is derived from an EMBL/GenBank/DDBJ whole genome shotgun (WGS) entry which is preliminary data.</text>
</comment>
<dbReference type="SMART" id="SM00563">
    <property type="entry name" value="PlsC"/>
    <property type="match status" value="1"/>
</dbReference>
<name>A0A0B1Q3P3_9HYPH</name>
<dbReference type="CDD" id="cd07989">
    <property type="entry name" value="LPLAT_AGPAT-like"/>
    <property type="match status" value="1"/>
</dbReference>
<sequence length="275" mass="29688">MPGRLRIAVVAVGLAGLTAVLAPLQLLAMRFQWPLARRLPFLWHRVAARLCGMRVHVRGQAASGRPLLIAANHQSWADIVALGSVMPLSFIAKSEVGTWPVFSVLARLQRTVFVTRGERRQTGRQAASIAERLRTGEVMVLFAEGTTSDGNRVLPFKTALFGAAQAALRGAGQDRVLIQPVAVAYTQAHGLPLGFHGRPLAAWPGHVALMPHLLAFLRCGAVDVEVSFGDPVEFSEGSDRKIVARRCEAGVRAMLEASLYGRRPQESIAKHGDGT</sequence>
<evidence type="ECO:0000313" key="8">
    <source>
        <dbReference type="Proteomes" id="UP000030826"/>
    </source>
</evidence>
<dbReference type="Pfam" id="PF01553">
    <property type="entry name" value="Acyltransferase"/>
    <property type="match status" value="1"/>
</dbReference>
<organism evidence="7 8">
    <name type="scientific">Aureimonas altamirensis</name>
    <dbReference type="NCBI Taxonomy" id="370622"/>
    <lineage>
        <taxon>Bacteria</taxon>
        <taxon>Pseudomonadati</taxon>
        <taxon>Pseudomonadota</taxon>
        <taxon>Alphaproteobacteria</taxon>
        <taxon>Hyphomicrobiales</taxon>
        <taxon>Aurantimonadaceae</taxon>
        <taxon>Aureimonas</taxon>
    </lineage>
</organism>
<dbReference type="STRING" id="370622.LA66_02105"/>
<dbReference type="Proteomes" id="UP000030826">
    <property type="component" value="Unassembled WGS sequence"/>
</dbReference>
<dbReference type="RefSeq" id="WP_039188365.1">
    <property type="nucleotide sequence ID" value="NZ_JRFJ01000001.1"/>
</dbReference>
<evidence type="ECO:0000259" key="6">
    <source>
        <dbReference type="SMART" id="SM00563"/>
    </source>
</evidence>
<dbReference type="GO" id="GO:0006654">
    <property type="term" value="P:phosphatidic acid biosynthetic process"/>
    <property type="evidence" value="ECO:0007669"/>
    <property type="project" value="TreeGrafter"/>
</dbReference>